<sequence>MSGEDIIHEKIHFRHDPKWSGRLGPAEGGGLLLCVACVIEMIESDDISSVRKSFVLSGTSSVLKCSPGVLRELLQQDHRVCLRFTASLLGMLHSEEDPTTLGKVEQVLVQLLLELQSEVSFRFVLDEIHKQLSDQLSMKSFLPIFKFLGSLLEAVPNLGHTLVTHYGPLLDHLCSSLLYPDEMLKALVLFVWLRLLGSAGGSAAQSLPTAIRDRVCVLLLQTLANASSPQLINNCAGLLLLLVQLREAVSVLMTSFNNQVVGSENQIDCSNNSQTLSQNEEQQTPDHCPLPLILKKLLLSGDETLQAMSAKCIASVLVHSSSQYSAPFIEADIPEFLFDRLASSSNEVLLWSVYSCLVVLTEDPLFFSQCHSVYGIESLVRSLKETLRLTNMEVPIQGLRLLTEILERQPPNVRLFPSSEGFVAVSEAVVAGVSSTCMPVVTQATMAASALLRLNHQSIPVQYRQIEGLIEAITNRFSELTPPHPKHHRGSASLRRSDLNSQAFRSEGFLLQALVCFQAACRLAEECASDPVLKENTFTAPSKHSNDTLDSLCQSLLHCCDSVWIPTVTRMYERAPNAQILQHFYSILSSQFTLLPPLMPVFAKKLASSGFFRLALEHKGHLCAGDRNPNLNAACCGFLKKLSMCLLAQSDLSSGSYQHDFEQVENLLLYNLPSLCYHLCDWPSLLREAPGLQLCEYKGPRATQYCLLIMLHLALQQGDRLLPDHTVFSSVVWLLHSVQEQGSCAMPLSALRSALYLLAVTQDKSPSLDGARLNCISKALSSCQSFSALYIHHPALLHFICRYSELAEKFGSLVLEFWLSKKTEPSDAQQAMADLQEKREKKESQADERWEPETDRDTAELLTVIEKHPAVTLTLLDMVCNRETLLAERALGVLEVVLHSQQEYEADLCTNLRPVLLQALQKLSMENMGHGLGQGHSDQVNSLPLVLKLLCVMQASDPSSSPSHSKMDGVYFKLLYHVSNIAGKLKPADTGSLLPALNYLYCCLSLSLAHNTDRAVSMLLSNSGLMDQLQSLLSSSSSSSAPSLSSSACPPPALLCCCHLLLSSLITLQHFHSTQVHKSLRWSLDAAVQRLLLQKRNTDNLLLVSYLKLLQALLDVDLASAVVCVDSGSSLVGPRPLGVEDGALYPLGARGAKLLSTALIGLLLQKQELLLRATIKCLSSLLGFLQRKSPTTAKYVVCQPWSRFLLCVMSSGESCCLHPAILRFITLLLQHSSTALLWEPDLLQVMEAAERRGVKELSEDAAQALRQLFTQIQVSVLRPPPTEEHKQRMMSVMESLGLQMQAESCSSSLPSNVLCVGDVFICVCDFIPLSASTTRSAPLCRPLLTMRSVCAVVLALAAAALSSAESDTHRPRHDSNLEIYKRLFETKRKDQLNALKNLVELNDINQQYKIIDIMLKGLFKVLEDSRQVLVAANMRPDDPFPMDDKIKEAYSHVVENTAFFGDVALRFPRIVHHYYDRNPDWGGLLRWGLNFCNQTGVFTGGVHQHVLTLMSQELGITEKTPDFSNPYRTERDDVLHTAEAFQKILREEEKRRRKEEKRKEIRKGPRISRSRTEL</sequence>
<organism evidence="2 3">
    <name type="scientific">Xyrichtys novacula</name>
    <name type="common">Pearly razorfish</name>
    <name type="synonym">Hemipteronotus novacula</name>
    <dbReference type="NCBI Taxonomy" id="13765"/>
    <lineage>
        <taxon>Eukaryota</taxon>
        <taxon>Metazoa</taxon>
        <taxon>Chordata</taxon>
        <taxon>Craniata</taxon>
        <taxon>Vertebrata</taxon>
        <taxon>Euteleostomi</taxon>
        <taxon>Actinopterygii</taxon>
        <taxon>Neopterygii</taxon>
        <taxon>Teleostei</taxon>
        <taxon>Neoteleostei</taxon>
        <taxon>Acanthomorphata</taxon>
        <taxon>Eupercaria</taxon>
        <taxon>Labriformes</taxon>
        <taxon>Labridae</taxon>
        <taxon>Xyrichtys</taxon>
    </lineage>
</organism>
<dbReference type="PANTHER" id="PTHR12044:SF14">
    <property type="entry name" value="MEIOTIC DOUBLE-STRANDED BREAK FORMATION PROTEIN 1"/>
    <property type="match status" value="1"/>
</dbReference>
<proteinExistence type="predicted"/>
<evidence type="ECO:0000256" key="1">
    <source>
        <dbReference type="SAM" id="MobiDB-lite"/>
    </source>
</evidence>
<dbReference type="Pfam" id="PF15002">
    <property type="entry name" value="ERK-JNK_inhib"/>
    <property type="match status" value="1"/>
</dbReference>
<reference evidence="2" key="1">
    <citation type="submission" date="2023-08" db="EMBL/GenBank/DDBJ databases">
        <authorList>
            <person name="Alioto T."/>
            <person name="Alioto T."/>
            <person name="Gomez Garrido J."/>
        </authorList>
    </citation>
    <scope>NUCLEOTIDE SEQUENCE</scope>
</reference>
<gene>
    <name evidence="2" type="ORF">XNOV1_A042419</name>
</gene>
<dbReference type="PANTHER" id="PTHR12044">
    <property type="entry name" value="BCL2 INTERACTING MEDIATOR OF CELL DEATH"/>
    <property type="match status" value="1"/>
</dbReference>
<dbReference type="EMBL" id="OY660879">
    <property type="protein sequence ID" value="CAJ1075805.1"/>
    <property type="molecule type" value="Genomic_DNA"/>
</dbReference>
<dbReference type="InterPro" id="IPR016024">
    <property type="entry name" value="ARM-type_fold"/>
</dbReference>
<protein>
    <submittedName>
        <fullName evidence="2">Meiosis inhibitor protein 1-like isoform X1</fullName>
    </submittedName>
</protein>
<feature type="compositionally biased region" description="Basic and acidic residues" evidence="1">
    <location>
        <begin position="835"/>
        <end position="857"/>
    </location>
</feature>
<dbReference type="Proteomes" id="UP001178508">
    <property type="component" value="Chromosome 16"/>
</dbReference>
<feature type="region of interest" description="Disordered" evidence="1">
    <location>
        <begin position="829"/>
        <end position="857"/>
    </location>
</feature>
<dbReference type="SUPFAM" id="SSF48371">
    <property type="entry name" value="ARM repeat"/>
    <property type="match status" value="1"/>
</dbReference>
<evidence type="ECO:0000313" key="2">
    <source>
        <dbReference type="EMBL" id="CAJ1075805.1"/>
    </source>
</evidence>
<feature type="compositionally biased region" description="Basic residues" evidence="1">
    <location>
        <begin position="1564"/>
        <end position="1574"/>
    </location>
</feature>
<name>A0AAV1GRF4_XYRNO</name>
<feature type="region of interest" description="Disordered" evidence="1">
    <location>
        <begin position="1546"/>
        <end position="1574"/>
    </location>
</feature>
<evidence type="ECO:0000313" key="3">
    <source>
        <dbReference type="Proteomes" id="UP001178508"/>
    </source>
</evidence>
<dbReference type="InterPro" id="IPR026321">
    <property type="entry name" value="CC134"/>
</dbReference>
<dbReference type="InterPro" id="IPR052133">
    <property type="entry name" value="Immune_Signaling-Apoptosis_Reg"/>
</dbReference>
<accession>A0AAV1GRF4</accession>
<keyword evidence="3" id="KW-1185">Reference proteome</keyword>
<dbReference type="GO" id="GO:0007127">
    <property type="term" value="P:meiosis I"/>
    <property type="evidence" value="ECO:0007669"/>
    <property type="project" value="TreeGrafter"/>
</dbReference>